<dbReference type="EMBL" id="CAADFJ010000005">
    <property type="protein sequence ID" value="VFJ96218.1"/>
    <property type="molecule type" value="Genomic_DNA"/>
</dbReference>
<dbReference type="AlphaFoldDB" id="A0A450U7K7"/>
<accession>A0A450U7K7</accession>
<reference evidence="1" key="1">
    <citation type="submission" date="2019-02" db="EMBL/GenBank/DDBJ databases">
        <authorList>
            <person name="Gruber-Vodicka R. H."/>
            <person name="Seah K. B. B."/>
        </authorList>
    </citation>
    <scope>NUCLEOTIDE SEQUENCE</scope>
    <source>
        <strain evidence="3">BECK_SA2B12</strain>
        <strain evidence="1">BECK_SA2B15</strain>
        <strain evidence="2">BECK_SA2B20</strain>
    </source>
</reference>
<name>A0A450U7K7_9GAMM</name>
<evidence type="ECO:0000313" key="1">
    <source>
        <dbReference type="EMBL" id="VFJ87818.1"/>
    </source>
</evidence>
<evidence type="ECO:0000313" key="3">
    <source>
        <dbReference type="EMBL" id="VFJ96218.1"/>
    </source>
</evidence>
<dbReference type="EMBL" id="CAADFI010000005">
    <property type="protein sequence ID" value="VFJ89527.1"/>
    <property type="molecule type" value="Genomic_DNA"/>
</dbReference>
<sequence length="164" mass="17979">MSKRSKSLPTGRGIPNLAMALLMVLLFPLSAIASEPGRQDDSRAGDLSFEHRFVKAVEDGKGNTTLTILMEVNNKSSDKFELARLLVVSGEQLEIPDHPRFATPLWIGSLAPGVRSYTWHIKLPTSDGIESILKGPLHIKVEADAGSGKFYYDTVSEYKPDRPG</sequence>
<organism evidence="1">
    <name type="scientific">Candidatus Kentrum eta</name>
    <dbReference type="NCBI Taxonomy" id="2126337"/>
    <lineage>
        <taxon>Bacteria</taxon>
        <taxon>Pseudomonadati</taxon>
        <taxon>Pseudomonadota</taxon>
        <taxon>Gammaproteobacteria</taxon>
        <taxon>Candidatus Kentrum</taxon>
    </lineage>
</organism>
<evidence type="ECO:0000313" key="2">
    <source>
        <dbReference type="EMBL" id="VFJ89527.1"/>
    </source>
</evidence>
<gene>
    <name evidence="1" type="ORF">BECKH772A_GA0070896_1000525</name>
    <name evidence="2" type="ORF">BECKH772B_GA0070898_1000525</name>
    <name evidence="3" type="ORF">BECKH772C_GA0070978_1000525</name>
</gene>
<dbReference type="EMBL" id="CAADFG010000005">
    <property type="protein sequence ID" value="VFJ87818.1"/>
    <property type="molecule type" value="Genomic_DNA"/>
</dbReference>
<protein>
    <submittedName>
        <fullName evidence="1">Uncharacterized protein</fullName>
    </submittedName>
</protein>
<proteinExistence type="predicted"/>